<protein>
    <submittedName>
        <fullName evidence="2">Methyltransferase domain-containing protein</fullName>
    </submittedName>
</protein>
<organism evidence="2 3">
    <name type="scientific">Xiamenia xianingshaonis</name>
    <dbReference type="NCBI Taxonomy" id="2682776"/>
    <lineage>
        <taxon>Bacteria</taxon>
        <taxon>Bacillati</taxon>
        <taxon>Actinomycetota</taxon>
        <taxon>Coriobacteriia</taxon>
        <taxon>Eggerthellales</taxon>
        <taxon>Eggerthellaceae</taxon>
        <taxon>Xiamenia</taxon>
    </lineage>
</organism>
<proteinExistence type="predicted"/>
<gene>
    <name evidence="2" type="ORF">GMI68_06165</name>
</gene>
<accession>A0ABX0IHY9</accession>
<dbReference type="Gene3D" id="3.40.50.150">
    <property type="entry name" value="Vaccinia Virus protein VP39"/>
    <property type="match status" value="1"/>
</dbReference>
<dbReference type="GO" id="GO:0008168">
    <property type="term" value="F:methyltransferase activity"/>
    <property type="evidence" value="ECO:0007669"/>
    <property type="project" value="UniProtKB-KW"/>
</dbReference>
<dbReference type="SUPFAM" id="SSF53335">
    <property type="entry name" value="S-adenosyl-L-methionine-dependent methyltransferases"/>
    <property type="match status" value="1"/>
</dbReference>
<sequence>MERMRERQDGMTGQETVRCSERWNDEWISLQKAGGSFDDAKHWDERAKTYTTKDSPNAYVEEFIGRSQLRDGDVVLDMGCGNGALALPLARAGHAVFACDFSAGMLGLLSQQAVAEGLAGITTVHMSWEDDWAACGLRANAVDVGFASRSISVCDLRRALLKLSSVAKRRACITISTGASPRVDERVLRAADVAAFEPHDCVFAYALLVGEGFYPQVSYIESERCDTFATREDAVAAFDAMVERALTRPLSPQERRQAAERVRAWADENVVENDEAGRPVGRGQVQGAFRLREPRIVRWAYLTWETGGYDDEAVLR</sequence>
<dbReference type="InterPro" id="IPR041698">
    <property type="entry name" value="Methyltransf_25"/>
</dbReference>
<dbReference type="Proteomes" id="UP000636394">
    <property type="component" value="Unassembled WGS sequence"/>
</dbReference>
<feature type="domain" description="Methyltransferase" evidence="1">
    <location>
        <begin position="75"/>
        <end position="167"/>
    </location>
</feature>
<keyword evidence="2" id="KW-0808">Transferase</keyword>
<dbReference type="GO" id="GO:0032259">
    <property type="term" value="P:methylation"/>
    <property type="evidence" value="ECO:0007669"/>
    <property type="project" value="UniProtKB-KW"/>
</dbReference>
<keyword evidence="3" id="KW-1185">Reference proteome</keyword>
<evidence type="ECO:0000259" key="1">
    <source>
        <dbReference type="Pfam" id="PF13649"/>
    </source>
</evidence>
<keyword evidence="2" id="KW-0489">Methyltransferase</keyword>
<name>A0ABX0IHY9_9ACTN</name>
<comment type="caution">
    <text evidence="2">The sequence shown here is derived from an EMBL/GenBank/DDBJ whole genome shotgun (WGS) entry which is preliminary data.</text>
</comment>
<evidence type="ECO:0000313" key="3">
    <source>
        <dbReference type="Proteomes" id="UP000636394"/>
    </source>
</evidence>
<dbReference type="InterPro" id="IPR029063">
    <property type="entry name" value="SAM-dependent_MTases_sf"/>
</dbReference>
<dbReference type="EMBL" id="WPCR01000007">
    <property type="protein sequence ID" value="NHM14350.1"/>
    <property type="molecule type" value="Genomic_DNA"/>
</dbReference>
<dbReference type="CDD" id="cd02440">
    <property type="entry name" value="AdoMet_MTases"/>
    <property type="match status" value="1"/>
</dbReference>
<reference evidence="2 3" key="1">
    <citation type="submission" date="2019-11" db="EMBL/GenBank/DDBJ databases">
        <title>Eggerthellaceae novel genus isolated from the rectal contents of marmort.</title>
        <authorList>
            <person name="Zhang G."/>
        </authorList>
    </citation>
    <scope>NUCLEOTIDE SEQUENCE [LARGE SCALE GENOMIC DNA]</scope>
    <source>
        <strain evidence="3">zg-886</strain>
    </source>
</reference>
<dbReference type="Pfam" id="PF13649">
    <property type="entry name" value="Methyltransf_25"/>
    <property type="match status" value="1"/>
</dbReference>
<evidence type="ECO:0000313" key="2">
    <source>
        <dbReference type="EMBL" id="NHM14350.1"/>
    </source>
</evidence>